<dbReference type="PANTHER" id="PTHR40518">
    <property type="entry name" value="ACETOACETATE DECARBOXYLASE"/>
    <property type="match status" value="1"/>
</dbReference>
<accession>A0ABU4B530</accession>
<dbReference type="Gene3D" id="2.40.400.10">
    <property type="entry name" value="Acetoacetate decarboxylase-like"/>
    <property type="match status" value="1"/>
</dbReference>
<evidence type="ECO:0000313" key="1">
    <source>
        <dbReference type="EMBL" id="MDV6233610.1"/>
    </source>
</evidence>
<protein>
    <submittedName>
        <fullName evidence="1">Acetoacetate decarboxylase family protein</fullName>
    </submittedName>
</protein>
<reference evidence="1 2" key="1">
    <citation type="submission" date="2023-10" db="EMBL/GenBank/DDBJ databases">
        <title>Development of a sustainable strategy for remediation of hydrocarbon-contaminated territories based on the waste exchange concept.</title>
        <authorList>
            <person name="Krivoruchko A."/>
        </authorList>
    </citation>
    <scope>NUCLEOTIDE SEQUENCE [LARGE SCALE GENOMIC DNA]</scope>
    <source>
        <strain evidence="1 2">IEGM 1322</strain>
    </source>
</reference>
<dbReference type="RefSeq" id="WP_317549693.1">
    <property type="nucleotide sequence ID" value="NZ_JAWLKE010000012.1"/>
</dbReference>
<proteinExistence type="predicted"/>
<gene>
    <name evidence="1" type="ORF">R3P95_23930</name>
</gene>
<dbReference type="PANTHER" id="PTHR40518:SF1">
    <property type="entry name" value="ACETOACETATE DECARBOXYLASE"/>
    <property type="match status" value="1"/>
</dbReference>
<keyword evidence="2" id="KW-1185">Reference proteome</keyword>
<dbReference type="InterPro" id="IPR023375">
    <property type="entry name" value="ADC_dom_sf"/>
</dbReference>
<name>A0ABU4B530_9NOCA</name>
<dbReference type="Proteomes" id="UP001185899">
    <property type="component" value="Unassembled WGS sequence"/>
</dbReference>
<sequence>MWSVTESDTDRTDWPVSPAAPWPANVRATIWWHRARSSDFAPVGAKTLPITMAMVVDYVTSPVGPYREILASPVLRRDVGRVPRMAVPFIAVDSATSVHGGRTNWHLPKVLAEFEGDVLGEAGVSGDEWSVRTTSRAVGPQFPMLGSLGFAQPVSGGSAIATASLKGKARLARVEVDAKGPTLSRWMPSGTYFGLQIVSGSMRTGEAHLVGQL</sequence>
<dbReference type="EMBL" id="JAWLKE010000012">
    <property type="protein sequence ID" value="MDV6233610.1"/>
    <property type="molecule type" value="Genomic_DNA"/>
</dbReference>
<organism evidence="1 2">
    <name type="scientific">Rhodococcus cercidiphylli</name>
    <dbReference type="NCBI Taxonomy" id="489916"/>
    <lineage>
        <taxon>Bacteria</taxon>
        <taxon>Bacillati</taxon>
        <taxon>Actinomycetota</taxon>
        <taxon>Actinomycetes</taxon>
        <taxon>Mycobacteriales</taxon>
        <taxon>Nocardiaceae</taxon>
        <taxon>Rhodococcus</taxon>
    </lineage>
</organism>
<evidence type="ECO:0000313" key="2">
    <source>
        <dbReference type="Proteomes" id="UP001185899"/>
    </source>
</evidence>
<dbReference type="SUPFAM" id="SSF160104">
    <property type="entry name" value="Acetoacetate decarboxylase-like"/>
    <property type="match status" value="1"/>
</dbReference>
<comment type="caution">
    <text evidence="1">The sequence shown here is derived from an EMBL/GenBank/DDBJ whole genome shotgun (WGS) entry which is preliminary data.</text>
</comment>